<accession>A0A5B2VY94</accession>
<dbReference type="Gene3D" id="3.40.50.2300">
    <property type="match status" value="1"/>
</dbReference>
<dbReference type="Pfam" id="PF04397">
    <property type="entry name" value="LytTR"/>
    <property type="match status" value="1"/>
</dbReference>
<dbReference type="InterPro" id="IPR007492">
    <property type="entry name" value="LytTR_DNA-bd_dom"/>
</dbReference>
<evidence type="ECO:0000313" key="5">
    <source>
        <dbReference type="Proteomes" id="UP000324611"/>
    </source>
</evidence>
<dbReference type="Pfam" id="PF00072">
    <property type="entry name" value="Response_reg"/>
    <property type="match status" value="1"/>
</dbReference>
<dbReference type="RefSeq" id="WP_149838395.1">
    <property type="nucleotide sequence ID" value="NZ_VUOC01000002.1"/>
</dbReference>
<dbReference type="SMART" id="SM00850">
    <property type="entry name" value="LytTR"/>
    <property type="match status" value="1"/>
</dbReference>
<proteinExistence type="predicted"/>
<dbReference type="GO" id="GO:0003677">
    <property type="term" value="F:DNA binding"/>
    <property type="evidence" value="ECO:0007669"/>
    <property type="project" value="InterPro"/>
</dbReference>
<dbReference type="PROSITE" id="PS50930">
    <property type="entry name" value="HTH_LYTTR"/>
    <property type="match status" value="1"/>
</dbReference>
<sequence>MEQKIKCLIVDDEPFARDLMISYVEKIPYLELVAFCENAFDATDILQQQPVDLLFTDIQMPKINGIEMIRSLPNPPLVIFATAFPDYAIDGFELDVIDYLVKPFPFERFLKAVNKARNNILQKRQEPVKGALAQQTAHFFVKDGYKLSKILFDDIYYIEGMKDYVKIVTKQKNVVTYMRMKNIEASLPADLFIRIHKSYIVQTNAIRSIMGNTAELINNESIIISKQYKQELNKRLGISNYGGDEE</sequence>
<dbReference type="Proteomes" id="UP000324611">
    <property type="component" value="Unassembled WGS sequence"/>
</dbReference>
<feature type="modified residue" description="4-aspartylphosphate" evidence="1">
    <location>
        <position position="57"/>
    </location>
</feature>
<dbReference type="GO" id="GO:0000156">
    <property type="term" value="F:phosphorelay response regulator activity"/>
    <property type="evidence" value="ECO:0007669"/>
    <property type="project" value="InterPro"/>
</dbReference>
<evidence type="ECO:0000313" key="4">
    <source>
        <dbReference type="EMBL" id="KAA2243520.1"/>
    </source>
</evidence>
<dbReference type="EMBL" id="VUOC01000002">
    <property type="protein sequence ID" value="KAA2243520.1"/>
    <property type="molecule type" value="Genomic_DNA"/>
</dbReference>
<gene>
    <name evidence="4" type="ORF">F0L74_13590</name>
</gene>
<name>A0A5B2VY94_9BACT</name>
<dbReference type="Gene3D" id="2.40.50.1020">
    <property type="entry name" value="LytTr DNA-binding domain"/>
    <property type="match status" value="1"/>
</dbReference>
<organism evidence="4 5">
    <name type="scientific">Chitinophaga agrisoli</name>
    <dbReference type="NCBI Taxonomy" id="2607653"/>
    <lineage>
        <taxon>Bacteria</taxon>
        <taxon>Pseudomonadati</taxon>
        <taxon>Bacteroidota</taxon>
        <taxon>Chitinophagia</taxon>
        <taxon>Chitinophagales</taxon>
        <taxon>Chitinophagaceae</taxon>
        <taxon>Chitinophaga</taxon>
    </lineage>
</organism>
<dbReference type="InterPro" id="IPR001789">
    <property type="entry name" value="Sig_transdc_resp-reg_receiver"/>
</dbReference>
<feature type="domain" description="Response regulatory" evidence="2">
    <location>
        <begin position="6"/>
        <end position="117"/>
    </location>
</feature>
<reference evidence="4 5" key="2">
    <citation type="submission" date="2019-09" db="EMBL/GenBank/DDBJ databases">
        <authorList>
            <person name="Jin C."/>
        </authorList>
    </citation>
    <scope>NUCLEOTIDE SEQUENCE [LARGE SCALE GENOMIC DNA]</scope>
    <source>
        <strain evidence="4 5">BN140078</strain>
    </source>
</reference>
<dbReference type="PANTHER" id="PTHR37299:SF1">
    <property type="entry name" value="STAGE 0 SPORULATION PROTEIN A HOMOLOG"/>
    <property type="match status" value="1"/>
</dbReference>
<feature type="domain" description="HTH LytTR-type" evidence="3">
    <location>
        <begin position="139"/>
        <end position="238"/>
    </location>
</feature>
<reference evidence="4 5" key="1">
    <citation type="submission" date="2019-09" db="EMBL/GenBank/DDBJ databases">
        <title>Chitinophaga ginsengihumi sp. nov., isolated from soil of ginseng rhizosphere.</title>
        <authorList>
            <person name="Lee J."/>
        </authorList>
    </citation>
    <scope>NUCLEOTIDE SEQUENCE [LARGE SCALE GENOMIC DNA]</scope>
    <source>
        <strain evidence="4 5">BN140078</strain>
    </source>
</reference>
<evidence type="ECO:0000256" key="1">
    <source>
        <dbReference type="PROSITE-ProRule" id="PRU00169"/>
    </source>
</evidence>
<dbReference type="PANTHER" id="PTHR37299">
    <property type="entry name" value="TRANSCRIPTIONAL REGULATOR-RELATED"/>
    <property type="match status" value="1"/>
</dbReference>
<dbReference type="InterPro" id="IPR046947">
    <property type="entry name" value="LytR-like"/>
</dbReference>
<evidence type="ECO:0000259" key="2">
    <source>
        <dbReference type="PROSITE" id="PS50110"/>
    </source>
</evidence>
<dbReference type="SUPFAM" id="SSF52172">
    <property type="entry name" value="CheY-like"/>
    <property type="match status" value="1"/>
</dbReference>
<dbReference type="AlphaFoldDB" id="A0A5B2VY94"/>
<comment type="caution">
    <text evidence="4">The sequence shown here is derived from an EMBL/GenBank/DDBJ whole genome shotgun (WGS) entry which is preliminary data.</text>
</comment>
<keyword evidence="5" id="KW-1185">Reference proteome</keyword>
<protein>
    <submittedName>
        <fullName evidence="4">Response regulator transcription factor</fullName>
    </submittedName>
</protein>
<dbReference type="SMART" id="SM00448">
    <property type="entry name" value="REC"/>
    <property type="match status" value="1"/>
</dbReference>
<evidence type="ECO:0000259" key="3">
    <source>
        <dbReference type="PROSITE" id="PS50930"/>
    </source>
</evidence>
<dbReference type="InterPro" id="IPR011006">
    <property type="entry name" value="CheY-like_superfamily"/>
</dbReference>
<keyword evidence="1" id="KW-0597">Phosphoprotein</keyword>
<dbReference type="PROSITE" id="PS50110">
    <property type="entry name" value="RESPONSE_REGULATORY"/>
    <property type="match status" value="1"/>
</dbReference>